<reference evidence="1 2" key="1">
    <citation type="journal article" date="2019" name="Sci. Rep.">
        <title>Orb-weaving spider Araneus ventricosus genome elucidates the spidroin gene catalogue.</title>
        <authorList>
            <person name="Kono N."/>
            <person name="Nakamura H."/>
            <person name="Ohtoshi R."/>
            <person name="Moran D.A.P."/>
            <person name="Shinohara A."/>
            <person name="Yoshida Y."/>
            <person name="Fujiwara M."/>
            <person name="Mori M."/>
            <person name="Tomita M."/>
            <person name="Arakawa K."/>
        </authorList>
    </citation>
    <scope>NUCLEOTIDE SEQUENCE [LARGE SCALE GENOMIC DNA]</scope>
</reference>
<evidence type="ECO:0000313" key="2">
    <source>
        <dbReference type="Proteomes" id="UP000499080"/>
    </source>
</evidence>
<gene>
    <name evidence="1" type="ORF">AVEN_120876_1</name>
</gene>
<name>A0A4Y2Q5V2_ARAVE</name>
<protein>
    <submittedName>
        <fullName evidence="1">Uncharacterized protein</fullName>
    </submittedName>
</protein>
<comment type="caution">
    <text evidence="1">The sequence shown here is derived from an EMBL/GenBank/DDBJ whole genome shotgun (WGS) entry which is preliminary data.</text>
</comment>
<keyword evidence="2" id="KW-1185">Reference proteome</keyword>
<dbReference type="EMBL" id="BGPR01013009">
    <property type="protein sequence ID" value="GBN58841.1"/>
    <property type="molecule type" value="Genomic_DNA"/>
</dbReference>
<proteinExistence type="predicted"/>
<sequence>MWMKGTRDKSPFGIPMTWRDPRDHSTICPVPHSAEIPLAVFKELPSLEIQEYESCEDRSDPKDEEFEIENYSVRKGFEQHGLNDLARDLRLFKQAKLASRLHEKNLLEKGDKVSYFRSRESAFLQYFRSDDGFVYWHNVMEELGI</sequence>
<organism evidence="1 2">
    <name type="scientific">Araneus ventricosus</name>
    <name type="common">Orbweaver spider</name>
    <name type="synonym">Epeira ventricosa</name>
    <dbReference type="NCBI Taxonomy" id="182803"/>
    <lineage>
        <taxon>Eukaryota</taxon>
        <taxon>Metazoa</taxon>
        <taxon>Ecdysozoa</taxon>
        <taxon>Arthropoda</taxon>
        <taxon>Chelicerata</taxon>
        <taxon>Arachnida</taxon>
        <taxon>Araneae</taxon>
        <taxon>Araneomorphae</taxon>
        <taxon>Entelegynae</taxon>
        <taxon>Araneoidea</taxon>
        <taxon>Araneidae</taxon>
        <taxon>Araneus</taxon>
    </lineage>
</organism>
<evidence type="ECO:0000313" key="1">
    <source>
        <dbReference type="EMBL" id="GBN58841.1"/>
    </source>
</evidence>
<dbReference type="AlphaFoldDB" id="A0A4Y2Q5V2"/>
<accession>A0A4Y2Q5V2</accession>
<dbReference type="Proteomes" id="UP000499080">
    <property type="component" value="Unassembled WGS sequence"/>
</dbReference>
<dbReference type="OrthoDB" id="8030860at2759"/>